<dbReference type="EMBL" id="JAUPEV010000006">
    <property type="protein sequence ID" value="MDO7253172.1"/>
    <property type="molecule type" value="Genomic_DNA"/>
</dbReference>
<dbReference type="PANTHER" id="PTHR11895:SF7">
    <property type="entry name" value="GLUTAMYL-TRNA(GLN) AMIDOTRANSFERASE SUBUNIT A, MITOCHONDRIAL"/>
    <property type="match status" value="1"/>
</dbReference>
<dbReference type="InterPro" id="IPR020556">
    <property type="entry name" value="Amidase_CS"/>
</dbReference>
<evidence type="ECO:0000313" key="6">
    <source>
        <dbReference type="Proteomes" id="UP001240777"/>
    </source>
</evidence>
<dbReference type="InterPro" id="IPR023631">
    <property type="entry name" value="Amidase_dom"/>
</dbReference>
<dbReference type="GO" id="GO:0003824">
    <property type="term" value="F:catalytic activity"/>
    <property type="evidence" value="ECO:0007669"/>
    <property type="project" value="InterPro"/>
</dbReference>
<evidence type="ECO:0000259" key="2">
    <source>
        <dbReference type="Pfam" id="PF01425"/>
    </source>
</evidence>
<dbReference type="Pfam" id="PF01425">
    <property type="entry name" value="Amidase"/>
    <property type="match status" value="1"/>
</dbReference>
<dbReference type="SUPFAM" id="SSF75304">
    <property type="entry name" value="Amidase signature (AS) enzymes"/>
    <property type="match status" value="1"/>
</dbReference>
<name>A0AA90PQN7_9HELI</name>
<comment type="caution">
    <text evidence="4">The sequence shown here is derived from an EMBL/GenBank/DDBJ whole genome shotgun (WGS) entry which is preliminary data.</text>
</comment>
<proteinExistence type="inferred from homology"/>
<dbReference type="RefSeq" id="WP_305517020.1">
    <property type="nucleotide sequence ID" value="NZ_JAUPEV010000006.1"/>
</dbReference>
<organism evidence="4 5">
    <name type="scientific">Helicobacter cappadocius</name>
    <dbReference type="NCBI Taxonomy" id="3063998"/>
    <lineage>
        <taxon>Bacteria</taxon>
        <taxon>Pseudomonadati</taxon>
        <taxon>Campylobacterota</taxon>
        <taxon>Epsilonproteobacteria</taxon>
        <taxon>Campylobacterales</taxon>
        <taxon>Helicobacteraceae</taxon>
        <taxon>Helicobacter</taxon>
    </lineage>
</organism>
<dbReference type="InterPro" id="IPR036928">
    <property type="entry name" value="AS_sf"/>
</dbReference>
<sequence length="480" mass="53020">MKFDRIKEIKKTLPTVPIWQWSATDVALGIRHKAISSTEATKSVLQRIEKVNPKYNAIINLMSEKALKQAKQADELIAQGIILSPLHGVPVTIKDNVDVKGERNTNGGVFKDRVCEGDSTIATNFNTAGCVTIGMTNLPEFAIRWFSENPLFGRTLNPWDESLTPGGSSGGAASATASGMCFIAHGNDIGGSIRYPAYACGVVGLRPTWGRIPQFDPSSPGGRTFASEFFSIEGPIARNVNDIRLGLEVLSRGSIYDQVWVPAPLTYDDCRIKRIAIVTEIDGMSIEPSVKENLKKTAKWLIEDGYVVEEIKLPEFNIAAEVWGKILVAEKTTTIGHYVTDYGSKDVNQAWEGMIYGAPGAKDMREYMLAIAKRDELRRIYNEILDTYPVIMLPVSGKEPFKHGDDLKGNDYFKEVIMPAQIPLLALVCLNYPSMSVPTGLKDGHIPQGVQLFASDYRADLCLQVAEDIERHAKMPFKFD</sequence>
<feature type="domain" description="Amidase" evidence="2">
    <location>
        <begin position="39"/>
        <end position="462"/>
    </location>
</feature>
<reference evidence="3" key="2">
    <citation type="submission" date="2023-07" db="EMBL/GenBank/DDBJ databases">
        <authorList>
            <person name="Aydin F."/>
            <person name="Tarhane S."/>
            <person name="Saticioglu I.B."/>
            <person name="Karakaya E."/>
            <person name="Abay S."/>
            <person name="Guran O."/>
            <person name="Bozkurt E."/>
            <person name="Uzum N."/>
            <person name="Olgun K."/>
            <person name="Jablonski D."/>
        </authorList>
    </citation>
    <scope>NUCLEOTIDE SEQUENCE</scope>
    <source>
        <strain evidence="3">Faydin-H75</strain>
    </source>
</reference>
<reference evidence="3 5" key="3">
    <citation type="journal article" date="2024" name="Syst. Appl. Microbiol.">
        <title>Helicobacter cappadocius sp. nov., from lizards: The first psychrotrophic Helicobacter species.</title>
        <authorList>
            <person name="Aydin F."/>
            <person name="Tarhane S."/>
            <person name="Karakaya E."/>
            <person name="Abay S."/>
            <person name="Kayman T."/>
            <person name="Guran O."/>
            <person name="Bozkurt E."/>
            <person name="Uzum N."/>
            <person name="Avci A."/>
            <person name="Olgun K."/>
            <person name="Jablonski D."/>
            <person name="Guran C."/>
            <person name="Burcin Saticioglu I."/>
        </authorList>
    </citation>
    <scope>NUCLEOTIDE SEQUENCE [LARGE SCALE GENOMIC DNA]</scope>
    <source>
        <strain evidence="3">Faydin-H75</strain>
        <strain evidence="5">faydin-H76</strain>
    </source>
</reference>
<dbReference type="Proteomes" id="UP001240777">
    <property type="component" value="Unassembled WGS sequence"/>
</dbReference>
<reference evidence="4 6" key="1">
    <citation type="submission" date="2023-07" db="EMBL/GenBank/DDBJ databases">
        <title>Unpublished Manusciprt.</title>
        <authorList>
            <person name="Aydin F."/>
            <person name="Tarhane S."/>
            <person name="Saticioglu I.B."/>
            <person name="Karakaya E."/>
            <person name="Abay S."/>
            <person name="Guran O."/>
            <person name="Bozkurt E."/>
            <person name="Uzum N."/>
            <person name="Olgun K."/>
            <person name="Jablonski D."/>
        </authorList>
    </citation>
    <scope>NUCLEOTIDE SEQUENCE</scope>
    <source>
        <strain evidence="6">faydin-H75</strain>
        <strain evidence="4">Faydin-H76</strain>
    </source>
</reference>
<dbReference type="NCBIfam" id="NF005687">
    <property type="entry name" value="PRK07487.1"/>
    <property type="match status" value="1"/>
</dbReference>
<evidence type="ECO:0000313" key="5">
    <source>
        <dbReference type="Proteomes" id="UP001177258"/>
    </source>
</evidence>
<dbReference type="PANTHER" id="PTHR11895">
    <property type="entry name" value="TRANSAMIDASE"/>
    <property type="match status" value="1"/>
</dbReference>
<dbReference type="PROSITE" id="PS00571">
    <property type="entry name" value="AMIDASES"/>
    <property type="match status" value="1"/>
</dbReference>
<keyword evidence="6" id="KW-1185">Reference proteome</keyword>
<dbReference type="AlphaFoldDB" id="A0AA90PQN7"/>
<dbReference type="InterPro" id="IPR000120">
    <property type="entry name" value="Amidase"/>
</dbReference>
<evidence type="ECO:0000313" key="4">
    <source>
        <dbReference type="EMBL" id="MDP2539096.1"/>
    </source>
</evidence>
<gene>
    <name evidence="3" type="ORF">Q5I04_04515</name>
    <name evidence="4" type="ORF">Q5I06_04830</name>
</gene>
<evidence type="ECO:0000313" key="3">
    <source>
        <dbReference type="EMBL" id="MDO7253172.1"/>
    </source>
</evidence>
<comment type="similarity">
    <text evidence="1">Belongs to the amidase family.</text>
</comment>
<dbReference type="Gene3D" id="3.90.1300.10">
    <property type="entry name" value="Amidase signature (AS) domain"/>
    <property type="match status" value="1"/>
</dbReference>
<accession>A0AA90PQN7</accession>
<protein>
    <submittedName>
        <fullName evidence="4">Amidase</fullName>
    </submittedName>
</protein>
<dbReference type="Proteomes" id="UP001177258">
    <property type="component" value="Unassembled WGS sequence"/>
</dbReference>
<evidence type="ECO:0000256" key="1">
    <source>
        <dbReference type="ARBA" id="ARBA00009199"/>
    </source>
</evidence>
<dbReference type="EMBL" id="JAUYZK010000006">
    <property type="protein sequence ID" value="MDP2539096.1"/>
    <property type="molecule type" value="Genomic_DNA"/>
</dbReference>